<accession>A0A366H7B7</accession>
<comment type="caution">
    <text evidence="3">The sequence shown here is derived from an EMBL/GenBank/DDBJ whole genome shotgun (WGS) entry which is preliminary data.</text>
</comment>
<organism evidence="3 4">
    <name type="scientific">Roseimicrobium gellanilyticum</name>
    <dbReference type="NCBI Taxonomy" id="748857"/>
    <lineage>
        <taxon>Bacteria</taxon>
        <taxon>Pseudomonadati</taxon>
        <taxon>Verrucomicrobiota</taxon>
        <taxon>Verrucomicrobiia</taxon>
        <taxon>Verrucomicrobiales</taxon>
        <taxon>Verrucomicrobiaceae</taxon>
        <taxon>Roseimicrobium</taxon>
    </lineage>
</organism>
<feature type="compositionally biased region" description="Pro residues" evidence="2">
    <location>
        <begin position="317"/>
        <end position="336"/>
    </location>
</feature>
<keyword evidence="1" id="KW-0175">Coiled coil</keyword>
<dbReference type="AlphaFoldDB" id="A0A366H7B7"/>
<proteinExistence type="predicted"/>
<reference evidence="3 4" key="1">
    <citation type="submission" date="2018-06" db="EMBL/GenBank/DDBJ databases">
        <title>Genomic Encyclopedia of Type Strains, Phase IV (KMG-IV): sequencing the most valuable type-strain genomes for metagenomic binning, comparative biology and taxonomic classification.</title>
        <authorList>
            <person name="Goeker M."/>
        </authorList>
    </citation>
    <scope>NUCLEOTIDE SEQUENCE [LARGE SCALE GENOMIC DNA]</scope>
    <source>
        <strain evidence="3 4">DSM 25532</strain>
    </source>
</reference>
<feature type="region of interest" description="Disordered" evidence="2">
    <location>
        <begin position="188"/>
        <end position="234"/>
    </location>
</feature>
<feature type="compositionally biased region" description="Basic and acidic residues" evidence="2">
    <location>
        <begin position="357"/>
        <end position="402"/>
    </location>
</feature>
<keyword evidence="4" id="KW-1185">Reference proteome</keyword>
<evidence type="ECO:0000313" key="3">
    <source>
        <dbReference type="EMBL" id="RBP36880.1"/>
    </source>
</evidence>
<evidence type="ECO:0000256" key="2">
    <source>
        <dbReference type="SAM" id="MobiDB-lite"/>
    </source>
</evidence>
<sequence length="428" mass="46505">MRDWDYTPDMKIPWCPVCLLRSFILTSSIALSWFPLVTQAADEANAAGAIPGEATPAAPLPLASSDVKSAGERERVAALEARVEKLEQEVLRLRTAVQSAASTLAAAAGSDEKKKIPPPPVVLDENAGVKSSGSTPSLMTEFDREQFLSLSDEGRANYLNELRMRSEELRTMTAEGRAKVYKEILNRVVASDPGRKPDNSSSNTRGNDGNSKAASTTPKSAGTPSASESRNFFNSLSDESRREFLEEMRSIGERLYDASQEERAKAVADLMDRLRAKEAARKQGGAPQGNDNGNSSSATSLNPGGGREIKISGSAPAPMPEVPKTQQPPLPQPESSPRPKSAGPSEDTRARFNALTEKQREIFFRDMRESREQMRYASPEERQVMMEQLIKKAEQEGKKAEDAPATSPAKPEPTSPATAEGEKAEKKK</sequence>
<feature type="coiled-coil region" evidence="1">
    <location>
        <begin position="69"/>
        <end position="103"/>
    </location>
</feature>
<feature type="compositionally biased region" description="Polar residues" evidence="2">
    <location>
        <begin position="289"/>
        <end position="302"/>
    </location>
</feature>
<evidence type="ECO:0000256" key="1">
    <source>
        <dbReference type="SAM" id="Coils"/>
    </source>
</evidence>
<gene>
    <name evidence="3" type="ORF">DES53_11521</name>
</gene>
<feature type="region of interest" description="Disordered" evidence="2">
    <location>
        <begin position="106"/>
        <end position="137"/>
    </location>
</feature>
<evidence type="ECO:0000313" key="4">
    <source>
        <dbReference type="Proteomes" id="UP000253426"/>
    </source>
</evidence>
<protein>
    <submittedName>
        <fullName evidence="3">Uncharacterized protein</fullName>
    </submittedName>
</protein>
<name>A0A366H7B7_9BACT</name>
<dbReference type="EMBL" id="QNRR01000015">
    <property type="protein sequence ID" value="RBP36880.1"/>
    <property type="molecule type" value="Genomic_DNA"/>
</dbReference>
<feature type="compositionally biased region" description="Polar residues" evidence="2">
    <location>
        <begin position="199"/>
        <end position="234"/>
    </location>
</feature>
<dbReference type="Proteomes" id="UP000253426">
    <property type="component" value="Unassembled WGS sequence"/>
</dbReference>
<feature type="region of interest" description="Disordered" evidence="2">
    <location>
        <begin position="276"/>
        <end position="428"/>
    </location>
</feature>